<reference evidence="2" key="1">
    <citation type="journal article" date="2019" name="Int. J. Syst. Evol. Microbiol.">
        <title>The Global Catalogue of Microorganisms (GCM) 10K type strain sequencing project: providing services to taxonomists for standard genome sequencing and annotation.</title>
        <authorList>
            <consortium name="The Broad Institute Genomics Platform"/>
            <consortium name="The Broad Institute Genome Sequencing Center for Infectious Disease"/>
            <person name="Wu L."/>
            <person name="Ma J."/>
        </authorList>
    </citation>
    <scope>NUCLEOTIDE SEQUENCE [LARGE SCALE GENOMIC DNA]</scope>
    <source>
        <strain evidence="2">JCM 3369</strain>
    </source>
</reference>
<proteinExistence type="predicted"/>
<comment type="caution">
    <text evidence="1">The sequence shown here is derived from an EMBL/GenBank/DDBJ whole genome shotgun (WGS) entry which is preliminary data.</text>
</comment>
<dbReference type="EMBL" id="JBHSXS010000008">
    <property type="protein sequence ID" value="MFC6881542.1"/>
    <property type="molecule type" value="Genomic_DNA"/>
</dbReference>
<evidence type="ECO:0000313" key="2">
    <source>
        <dbReference type="Proteomes" id="UP001596380"/>
    </source>
</evidence>
<organism evidence="1 2">
    <name type="scientific">Actinomadura yumaensis</name>
    <dbReference type="NCBI Taxonomy" id="111807"/>
    <lineage>
        <taxon>Bacteria</taxon>
        <taxon>Bacillati</taxon>
        <taxon>Actinomycetota</taxon>
        <taxon>Actinomycetes</taxon>
        <taxon>Streptosporangiales</taxon>
        <taxon>Thermomonosporaceae</taxon>
        <taxon>Actinomadura</taxon>
    </lineage>
</organism>
<name>A0ABW2CIZ4_9ACTN</name>
<sequence>MSKKITEELSVEIDDLSLSLTGWQVEDIRARLVSEAYWDSGYEHKVAVSGTLRFLPEDWTERFAYEDYVPLPLITLGRTGQPTSKSFMTIDQVDLKTASKRSVRVSMKSDEWWSKKRCAAGDVQVGITAYDLQEVNLEYANSRLDMSPKEIIELPVDLVDETTYGSIRPNSTVATAYVRRRKKDDDGDDIRVHLEGLFQLGSAEELLADFVSKDPWNKEKLKDRDEYPLEIDLPNLEIEVLDETGFLLGKKEVNFLGRARITEPGTPSGRHPRWHVYVGELLEDYAGEPSRVLIRFVDGDE</sequence>
<evidence type="ECO:0000313" key="1">
    <source>
        <dbReference type="EMBL" id="MFC6881542.1"/>
    </source>
</evidence>
<gene>
    <name evidence="1" type="ORF">ACFQKB_17410</name>
</gene>
<keyword evidence="2" id="KW-1185">Reference proteome</keyword>
<accession>A0ABW2CIZ4</accession>
<dbReference type="RefSeq" id="WP_378042995.1">
    <property type="nucleotide sequence ID" value="NZ_JBHSXE010000001.1"/>
</dbReference>
<protein>
    <submittedName>
        <fullName evidence="1">Uncharacterized protein</fullName>
    </submittedName>
</protein>
<dbReference type="Proteomes" id="UP001596380">
    <property type="component" value="Unassembled WGS sequence"/>
</dbReference>